<keyword evidence="16 19" id="KW-0496">Mitochondrion</keyword>
<gene>
    <name evidence="23" type="ORF">B4U79_01931</name>
    <name evidence="24" type="ORF">B4U79_09318</name>
</gene>
<dbReference type="Pfam" id="PF22605">
    <property type="entry name" value="IBR_2"/>
    <property type="match status" value="1"/>
</dbReference>
<dbReference type="PANTHER" id="PTHR11685">
    <property type="entry name" value="RBR FAMILY RING FINGER AND IBR DOMAIN-CONTAINING"/>
    <property type="match status" value="1"/>
</dbReference>
<evidence type="ECO:0000313" key="25">
    <source>
        <dbReference type="Proteomes" id="UP000285301"/>
    </source>
</evidence>
<dbReference type="InterPro" id="IPR031127">
    <property type="entry name" value="E3_UB_ligase_RBR"/>
</dbReference>
<keyword evidence="15 19" id="KW-0072">Autophagy</keyword>
<keyword evidence="25" id="KW-1185">Reference proteome</keyword>
<dbReference type="OrthoDB" id="1431934at2759"/>
<evidence type="ECO:0000256" key="18">
    <source>
        <dbReference type="ARBA" id="ARBA00029536"/>
    </source>
</evidence>
<evidence type="ECO:0000256" key="2">
    <source>
        <dbReference type="ARBA" id="ARBA00004173"/>
    </source>
</evidence>
<dbReference type="CDD" id="cd20357">
    <property type="entry name" value="Rcat_RBR_parkin"/>
    <property type="match status" value="1"/>
</dbReference>
<keyword evidence="7" id="KW-0597">Phosphoprotein</keyword>
<dbReference type="PIRSF" id="PIRSF037880">
    <property type="entry name" value="Parkin"/>
    <property type="match status" value="1"/>
</dbReference>
<feature type="active site" evidence="20">
    <location>
        <position position="430"/>
    </location>
</feature>
<dbReference type="PROSITE" id="PS51873">
    <property type="entry name" value="TRIAD"/>
    <property type="match status" value="1"/>
</dbReference>
<feature type="domain" description="RING-type" evidence="22">
    <location>
        <begin position="227"/>
        <end position="463"/>
    </location>
</feature>
<evidence type="ECO:0000313" key="23">
    <source>
        <dbReference type="EMBL" id="RWS14958.1"/>
    </source>
</evidence>
<dbReference type="SUPFAM" id="SSF57850">
    <property type="entry name" value="RING/U-box"/>
    <property type="match status" value="2"/>
</dbReference>
<evidence type="ECO:0000256" key="6">
    <source>
        <dbReference type="ARBA" id="ARBA00022490"/>
    </source>
</evidence>
<dbReference type="PRINTS" id="PR01475">
    <property type="entry name" value="PARKIN"/>
</dbReference>
<dbReference type="GO" id="GO:0000151">
    <property type="term" value="C:ubiquitin ligase complex"/>
    <property type="evidence" value="ECO:0007669"/>
    <property type="project" value="UniProtKB-UniRule"/>
</dbReference>
<sequence length="463" mass="52058">MQNMIEINIKYGRNGESLALQLSSECTIEEIKRRVVSQINRVRKTEASLNPEDIAIIFAGKELNDSLQIKHCDLGNNSVIHAVKIKHKSSTKDANASTTLSEAVVNLSFVDEKSDLKIGRKTNDNHLLTSAERKSFFFVYCSCCKNIDSGKLRVRCAKCKEDTLTVDKDPTCWEDVLTAGKINGTCHNGFCDGSVAEFYFKCASKNHPPLESNTSVVVLYLIRYNNREVTCLACADVNDIVVVFPCSHKHVICINCFKIYCLSKLNDRQFIIDSNIGYTLSCAVGCENSLIKETHHFRIMGEEAYKKYQRFAAEECLLQSDGVICPQPNCGAGIFVEFDDDIDPDLCNRVVCSACNYVFCRTCMQGYHIGNCESNEILSLDITSPSFSQTIDSKSANNSKWENELSLKTIKGTTKPCPKCRTPVERDGGCMHMRCTRSGCGFNWCWICQSEWTRNCMADHWFN</sequence>
<evidence type="ECO:0000256" key="10">
    <source>
        <dbReference type="ARBA" id="ARBA00022737"/>
    </source>
</evidence>
<evidence type="ECO:0000256" key="16">
    <source>
        <dbReference type="ARBA" id="ARBA00023128"/>
    </source>
</evidence>
<dbReference type="InterPro" id="IPR000626">
    <property type="entry name" value="Ubiquitin-like_dom"/>
</dbReference>
<evidence type="ECO:0000256" key="8">
    <source>
        <dbReference type="ARBA" id="ARBA00022679"/>
    </source>
</evidence>
<evidence type="ECO:0000256" key="20">
    <source>
        <dbReference type="PIRSR" id="PIRSR037880-1"/>
    </source>
</evidence>
<dbReference type="Gene3D" id="1.20.120.1750">
    <property type="match status" value="1"/>
</dbReference>
<dbReference type="InterPro" id="IPR041565">
    <property type="entry name" value="Parkin_Znf-RING"/>
</dbReference>
<name>A0A3S3QWE6_9ACAR</name>
<dbReference type="InterPro" id="IPR047536">
    <property type="entry name" value="Rcat_RBR_parkin"/>
</dbReference>
<dbReference type="InterPro" id="IPR029071">
    <property type="entry name" value="Ubiquitin-like_domsf"/>
</dbReference>
<evidence type="ECO:0000256" key="13">
    <source>
        <dbReference type="ARBA" id="ARBA00022833"/>
    </source>
</evidence>
<comment type="function">
    <text evidence="19">Functions within a multiprotein E3 ubiquitin ligase complex, catalyzing the covalent attachment of ubiquitin moieties onto substrate proteins.</text>
</comment>
<dbReference type="Proteomes" id="UP000285301">
    <property type="component" value="Unassembled WGS sequence"/>
</dbReference>
<keyword evidence="8" id="KW-0808">Transferase</keyword>
<evidence type="ECO:0000256" key="3">
    <source>
        <dbReference type="ARBA" id="ARBA00004514"/>
    </source>
</evidence>
<evidence type="ECO:0000256" key="19">
    <source>
        <dbReference type="PIRNR" id="PIRNR037880"/>
    </source>
</evidence>
<dbReference type="InterPro" id="IPR054694">
    <property type="entry name" value="Parkin-like_IBR"/>
</dbReference>
<dbReference type="CDD" id="cd21382">
    <property type="entry name" value="RING0_parkin"/>
    <property type="match status" value="1"/>
</dbReference>
<dbReference type="InterPro" id="IPR003977">
    <property type="entry name" value="Parkin"/>
</dbReference>
<dbReference type="UniPathway" id="UPA00143"/>
<dbReference type="PROSITE" id="PS50053">
    <property type="entry name" value="UBIQUITIN_2"/>
    <property type="match status" value="1"/>
</dbReference>
<evidence type="ECO:0000259" key="22">
    <source>
        <dbReference type="PROSITE" id="PS51873"/>
    </source>
</evidence>
<keyword evidence="14 19" id="KW-0832">Ubl conjugation</keyword>
<dbReference type="SUPFAM" id="SSF54236">
    <property type="entry name" value="Ubiquitin-like"/>
    <property type="match status" value="1"/>
</dbReference>
<organism evidence="24 25">
    <name type="scientific">Dinothrombium tinctorium</name>
    <dbReference type="NCBI Taxonomy" id="1965070"/>
    <lineage>
        <taxon>Eukaryota</taxon>
        <taxon>Metazoa</taxon>
        <taxon>Ecdysozoa</taxon>
        <taxon>Arthropoda</taxon>
        <taxon>Chelicerata</taxon>
        <taxon>Arachnida</taxon>
        <taxon>Acari</taxon>
        <taxon>Acariformes</taxon>
        <taxon>Trombidiformes</taxon>
        <taxon>Prostigmata</taxon>
        <taxon>Anystina</taxon>
        <taxon>Parasitengona</taxon>
        <taxon>Trombidioidea</taxon>
        <taxon>Trombidiidae</taxon>
        <taxon>Dinothrombium</taxon>
    </lineage>
</organism>
<evidence type="ECO:0000259" key="21">
    <source>
        <dbReference type="PROSITE" id="PS50053"/>
    </source>
</evidence>
<evidence type="ECO:0000256" key="7">
    <source>
        <dbReference type="ARBA" id="ARBA00022553"/>
    </source>
</evidence>
<protein>
    <recommendedName>
        <fullName evidence="18 19">E3 ubiquitin-protein ligase parkin</fullName>
        <ecNumber evidence="5 19">2.3.2.31</ecNumber>
    </recommendedName>
</protein>
<dbReference type="CDD" id="cd20340">
    <property type="entry name" value="BRcat_RBR_parkin"/>
    <property type="match status" value="1"/>
</dbReference>
<dbReference type="InterPro" id="IPR002867">
    <property type="entry name" value="IBR_dom"/>
</dbReference>
<dbReference type="GO" id="GO:0061630">
    <property type="term" value="F:ubiquitin protein ligase activity"/>
    <property type="evidence" value="ECO:0007669"/>
    <property type="project" value="UniProtKB-EC"/>
</dbReference>
<dbReference type="AlphaFoldDB" id="A0A3S3QWE6"/>
<evidence type="ECO:0000256" key="14">
    <source>
        <dbReference type="ARBA" id="ARBA00022843"/>
    </source>
</evidence>
<feature type="domain" description="Ubiquitin-like" evidence="21">
    <location>
        <begin position="5"/>
        <end position="83"/>
    </location>
</feature>
<dbReference type="EMBL" id="NCKU01000556">
    <property type="protein sequence ID" value="RWS15064.1"/>
    <property type="molecule type" value="Genomic_DNA"/>
</dbReference>
<keyword evidence="10" id="KW-0677">Repeat</keyword>
<dbReference type="EC" id="2.3.2.31" evidence="5 19"/>
<comment type="subcellular location">
    <subcellularLocation>
        <location evidence="3">Cytoplasm</location>
        <location evidence="3">Cytosol</location>
    </subcellularLocation>
    <subcellularLocation>
        <location evidence="2 19">Mitochondrion</location>
    </subcellularLocation>
</comment>
<dbReference type="GO" id="GO:0005829">
    <property type="term" value="C:cytosol"/>
    <property type="evidence" value="ECO:0007669"/>
    <property type="project" value="UniProtKB-SubCell"/>
</dbReference>
<evidence type="ECO:0000256" key="4">
    <source>
        <dbReference type="ARBA" id="ARBA00004906"/>
    </source>
</evidence>
<dbReference type="EMBL" id="NCKU01000583">
    <property type="protein sequence ID" value="RWS14958.1"/>
    <property type="molecule type" value="Genomic_DNA"/>
</dbReference>
<comment type="catalytic activity">
    <reaction evidence="1 19">
        <text>[E2 ubiquitin-conjugating enzyme]-S-ubiquitinyl-L-cysteine + [acceptor protein]-L-lysine = [E2 ubiquitin-conjugating enzyme]-L-cysteine + [acceptor protein]-N(6)-ubiquitinyl-L-lysine.</text>
        <dbReference type="EC" id="2.3.2.31"/>
    </reaction>
</comment>
<dbReference type="InterPro" id="IPR044066">
    <property type="entry name" value="TRIAD_supradom"/>
</dbReference>
<dbReference type="InterPro" id="IPR047535">
    <property type="entry name" value="RING-HC_RBR_parkin"/>
</dbReference>
<dbReference type="Pfam" id="PF17978">
    <property type="entry name" value="zf-RING_14"/>
    <property type="match status" value="1"/>
</dbReference>
<evidence type="ECO:0000256" key="17">
    <source>
        <dbReference type="ARBA" id="ARBA00029442"/>
    </source>
</evidence>
<dbReference type="GO" id="GO:0006914">
    <property type="term" value="P:autophagy"/>
    <property type="evidence" value="ECO:0007669"/>
    <property type="project" value="UniProtKB-UniRule"/>
</dbReference>
<dbReference type="GO" id="GO:0016567">
    <property type="term" value="P:protein ubiquitination"/>
    <property type="evidence" value="ECO:0007669"/>
    <property type="project" value="UniProtKB-UniRule"/>
</dbReference>
<dbReference type="STRING" id="1965070.A0A3S3QWE6"/>
<evidence type="ECO:0000256" key="12">
    <source>
        <dbReference type="ARBA" id="ARBA00022786"/>
    </source>
</evidence>
<accession>A0A3S3QWE6</accession>
<proteinExistence type="inferred from homology"/>
<dbReference type="CDD" id="cd16627">
    <property type="entry name" value="RING-HC_RBR_parkin"/>
    <property type="match status" value="1"/>
</dbReference>
<dbReference type="Pfam" id="PF17976">
    <property type="entry name" value="zf-RING_12"/>
    <property type="match status" value="1"/>
</dbReference>
<evidence type="ECO:0000256" key="1">
    <source>
        <dbReference type="ARBA" id="ARBA00001798"/>
    </source>
</evidence>
<evidence type="ECO:0000256" key="9">
    <source>
        <dbReference type="ARBA" id="ARBA00022723"/>
    </source>
</evidence>
<reference evidence="24" key="2">
    <citation type="submission" date="2018-11" db="EMBL/GenBank/DDBJ databases">
        <title>Trombidioid mite genomics.</title>
        <authorList>
            <person name="Dong X."/>
        </authorList>
    </citation>
    <scope>NUCLEOTIDE SEQUENCE</scope>
    <source>
        <strain evidence="24">UoL-WK</strain>
    </source>
</reference>
<comment type="pathway">
    <text evidence="4 19">Protein modification; protein ubiquitination.</text>
</comment>
<keyword evidence="13 19" id="KW-0862">Zinc</keyword>
<dbReference type="SMART" id="SM00647">
    <property type="entry name" value="IBR"/>
    <property type="match status" value="2"/>
</dbReference>
<dbReference type="InterPro" id="IPR041170">
    <property type="entry name" value="Znf-RING_14"/>
</dbReference>
<evidence type="ECO:0000313" key="24">
    <source>
        <dbReference type="EMBL" id="RWS15064.1"/>
    </source>
</evidence>
<comment type="caution">
    <text evidence="24">The sequence shown here is derived from an EMBL/GenBank/DDBJ whole genome shotgun (WGS) entry which is preliminary data.</text>
</comment>
<evidence type="ECO:0000256" key="11">
    <source>
        <dbReference type="ARBA" id="ARBA00022771"/>
    </source>
</evidence>
<dbReference type="InterPro" id="IPR047534">
    <property type="entry name" value="BRcat_RBR_parkin"/>
</dbReference>
<dbReference type="Gene3D" id="2.20.25.20">
    <property type="match status" value="1"/>
</dbReference>
<dbReference type="GO" id="GO:0009893">
    <property type="term" value="P:positive regulation of metabolic process"/>
    <property type="evidence" value="ECO:0007669"/>
    <property type="project" value="UniProtKB-ARBA"/>
</dbReference>
<evidence type="ECO:0000256" key="5">
    <source>
        <dbReference type="ARBA" id="ARBA00012251"/>
    </source>
</evidence>
<dbReference type="GO" id="GO:0008270">
    <property type="term" value="F:zinc ion binding"/>
    <property type="evidence" value="ECO:0007669"/>
    <property type="project" value="UniProtKB-KW"/>
</dbReference>
<dbReference type="Pfam" id="PF00240">
    <property type="entry name" value="ubiquitin"/>
    <property type="match status" value="1"/>
</dbReference>
<reference evidence="24 25" key="1">
    <citation type="journal article" date="2018" name="Gigascience">
        <title>Genomes of trombidid mites reveal novel predicted allergens and laterally-transferred genes associated with secondary metabolism.</title>
        <authorList>
            <person name="Dong X."/>
            <person name="Chaisiri K."/>
            <person name="Xia D."/>
            <person name="Armstrong S.D."/>
            <person name="Fang Y."/>
            <person name="Donnelly M.J."/>
            <person name="Kadowaki T."/>
            <person name="McGarry J.W."/>
            <person name="Darby A.C."/>
            <person name="Makepeace B.L."/>
        </authorList>
    </citation>
    <scope>NUCLEOTIDE SEQUENCE [LARGE SCALE GENOMIC DNA]</scope>
    <source>
        <strain evidence="24">UoL-WK</strain>
    </source>
</reference>
<comment type="similarity">
    <text evidence="17 19">Belongs to the RBR family. Parkin subfamily.</text>
</comment>
<dbReference type="Gene3D" id="3.10.20.90">
    <property type="entry name" value="Phosphatidylinositol 3-kinase Catalytic Subunit, Chain A, domain 1"/>
    <property type="match status" value="1"/>
</dbReference>
<keyword evidence="9 19" id="KW-0479">Metal-binding</keyword>
<evidence type="ECO:0000256" key="15">
    <source>
        <dbReference type="ARBA" id="ARBA00023006"/>
    </source>
</evidence>
<keyword evidence="11" id="KW-0863">Zinc-finger</keyword>
<keyword evidence="12 19" id="KW-0833">Ubl conjugation pathway</keyword>
<keyword evidence="6" id="KW-0963">Cytoplasm</keyword>
<dbReference type="GO" id="GO:0005739">
    <property type="term" value="C:mitochondrion"/>
    <property type="evidence" value="ECO:0007669"/>
    <property type="project" value="UniProtKB-SubCell"/>
</dbReference>
<dbReference type="FunFam" id="1.20.120.1750:FF:000009">
    <property type="entry name" value="E3 ubiquitin-protein ligase parkin"/>
    <property type="match status" value="1"/>
</dbReference>
<comment type="subunit">
    <text evidence="19">Forms an E3 ubiquitin ligase complex.</text>
</comment>